<dbReference type="EMBL" id="AWUE01023234">
    <property type="protein sequence ID" value="OMO54521.1"/>
    <property type="molecule type" value="Genomic_DNA"/>
</dbReference>
<gene>
    <name evidence="1" type="ORF">COLO4_36442</name>
</gene>
<proteinExistence type="predicted"/>
<organism evidence="1 2">
    <name type="scientific">Corchorus olitorius</name>
    <dbReference type="NCBI Taxonomy" id="93759"/>
    <lineage>
        <taxon>Eukaryota</taxon>
        <taxon>Viridiplantae</taxon>
        <taxon>Streptophyta</taxon>
        <taxon>Embryophyta</taxon>
        <taxon>Tracheophyta</taxon>
        <taxon>Spermatophyta</taxon>
        <taxon>Magnoliopsida</taxon>
        <taxon>eudicotyledons</taxon>
        <taxon>Gunneridae</taxon>
        <taxon>Pentapetalae</taxon>
        <taxon>rosids</taxon>
        <taxon>malvids</taxon>
        <taxon>Malvales</taxon>
        <taxon>Malvaceae</taxon>
        <taxon>Grewioideae</taxon>
        <taxon>Apeibeae</taxon>
        <taxon>Corchorus</taxon>
    </lineage>
</organism>
<dbReference type="Proteomes" id="UP000187203">
    <property type="component" value="Unassembled WGS sequence"/>
</dbReference>
<dbReference type="AlphaFoldDB" id="A0A1R3G8Y5"/>
<comment type="caution">
    <text evidence="1">The sequence shown here is derived from an EMBL/GenBank/DDBJ whole genome shotgun (WGS) entry which is preliminary data.</text>
</comment>
<keyword evidence="2" id="KW-1185">Reference proteome</keyword>
<accession>A0A1R3G8Y5</accession>
<protein>
    <recommendedName>
        <fullName evidence="3">Endonuclease/exonuclease/phosphatase</fullName>
    </recommendedName>
</protein>
<evidence type="ECO:0000313" key="1">
    <source>
        <dbReference type="EMBL" id="OMO54521.1"/>
    </source>
</evidence>
<evidence type="ECO:0000313" key="2">
    <source>
        <dbReference type="Proteomes" id="UP000187203"/>
    </source>
</evidence>
<sequence>MSEPFPLEPPPRTTLPQTTQNYIRLLETQLSIAYPTNNLWDSSQLRWEPLLKLVVGLIIMLSKQSGPSSNSCSKLLDEWLQFGEDELPSLHDCKAMVLSIKTPPIFTGLLTTKFTVNKKRNYSTTHHIELMISLPNVVPESLEGVDSPEGSVWNPEHPCRPLTLLVFNARGASNPHYINILPKKISELNPDIVIVTETRSPIINSFEQGNALQFDSSLTIDSPLNFFGGAWFLWHSSRTSIEPVTKEMATGFQAIK</sequence>
<evidence type="ECO:0008006" key="3">
    <source>
        <dbReference type="Google" id="ProtNLM"/>
    </source>
</evidence>
<name>A0A1R3G8Y5_9ROSI</name>
<reference evidence="2" key="1">
    <citation type="submission" date="2013-09" db="EMBL/GenBank/DDBJ databases">
        <title>Corchorus olitorius genome sequencing.</title>
        <authorList>
            <person name="Alam M."/>
            <person name="Haque M.S."/>
            <person name="Islam M.S."/>
            <person name="Emdad E.M."/>
            <person name="Islam M.M."/>
            <person name="Ahmed B."/>
            <person name="Halim A."/>
            <person name="Hossen Q.M.M."/>
            <person name="Hossain M.Z."/>
            <person name="Ahmed R."/>
            <person name="Khan M.M."/>
            <person name="Islam R."/>
            <person name="Rashid M.M."/>
            <person name="Khan S.A."/>
            <person name="Rahman M.S."/>
            <person name="Alam M."/>
            <person name="Yahiya A.S."/>
            <person name="Khan M.S."/>
            <person name="Azam M.S."/>
            <person name="Haque T."/>
            <person name="Lashkar M.Z.H."/>
            <person name="Akhand A.I."/>
            <person name="Morshed G."/>
            <person name="Roy S."/>
            <person name="Uddin K.S."/>
            <person name="Rabeya T."/>
            <person name="Hossain A.S."/>
            <person name="Chowdhury A."/>
            <person name="Snigdha A.R."/>
            <person name="Mortoza M.S."/>
            <person name="Matin S.A."/>
            <person name="Hoque S.M.E."/>
            <person name="Islam M.K."/>
            <person name="Roy D.K."/>
            <person name="Haider R."/>
            <person name="Moosa M.M."/>
            <person name="Elias S.M."/>
            <person name="Hasan A.M."/>
            <person name="Jahan S."/>
            <person name="Shafiuddin M."/>
            <person name="Mahmood N."/>
            <person name="Shommy N.S."/>
        </authorList>
    </citation>
    <scope>NUCLEOTIDE SEQUENCE [LARGE SCALE GENOMIC DNA]</scope>
    <source>
        <strain evidence="2">cv. O-4</strain>
    </source>
</reference>